<gene>
    <name evidence="10" type="ORF">SAMN05216270_12220</name>
</gene>
<dbReference type="AlphaFoldDB" id="A0A1G7CZV7"/>
<keyword evidence="11" id="KW-1185">Reference proteome</keyword>
<evidence type="ECO:0000313" key="10">
    <source>
        <dbReference type="EMBL" id="SDE44801.1"/>
    </source>
</evidence>
<dbReference type="InterPro" id="IPR035906">
    <property type="entry name" value="MetI-like_sf"/>
</dbReference>
<evidence type="ECO:0000256" key="5">
    <source>
        <dbReference type="ARBA" id="ARBA00022989"/>
    </source>
</evidence>
<evidence type="ECO:0000256" key="2">
    <source>
        <dbReference type="ARBA" id="ARBA00022448"/>
    </source>
</evidence>
<sequence>MTALQTRTPSSETGPRTVKRRRGRITAGTALVYFAAFFLAVLWLVPLLWALSTSFKTETEASLGQPIRWIPDEWSVEGYRVLFERGDHVMWMINSTLVSVIVTVLTLVLCVLAAYGFSRLDFPGKKVVYAVILAGIMVPQQALIIPMFDVVSALRMVDTYWGLALPQVVAPVMIFILKRFFDAIPRDYEEAARIDGAGHLRTLWSVILPLSGPILAAVGIFTFIGSWNNFLWPLLVANDPSIMTLPVGLGVVAGGYGLLYAQNMAAAVLGALPLLIVFMLFQKQIVKGVAGVGLK</sequence>
<feature type="region of interest" description="Disordered" evidence="8">
    <location>
        <begin position="1"/>
        <end position="20"/>
    </location>
</feature>
<proteinExistence type="inferred from homology"/>
<dbReference type="GO" id="GO:0005886">
    <property type="term" value="C:plasma membrane"/>
    <property type="evidence" value="ECO:0007669"/>
    <property type="project" value="UniProtKB-SubCell"/>
</dbReference>
<feature type="compositionally biased region" description="Polar residues" evidence="8">
    <location>
        <begin position="1"/>
        <end position="14"/>
    </location>
</feature>
<keyword evidence="5 7" id="KW-1133">Transmembrane helix</keyword>
<keyword evidence="3" id="KW-1003">Cell membrane</keyword>
<dbReference type="GO" id="GO:0055085">
    <property type="term" value="P:transmembrane transport"/>
    <property type="evidence" value="ECO:0007669"/>
    <property type="project" value="InterPro"/>
</dbReference>
<comment type="subcellular location">
    <subcellularLocation>
        <location evidence="1 7">Cell membrane</location>
        <topology evidence="1 7">Multi-pass membrane protein</topology>
    </subcellularLocation>
</comment>
<dbReference type="OrthoDB" id="61122at2"/>
<keyword evidence="6 7" id="KW-0472">Membrane</keyword>
<dbReference type="PANTHER" id="PTHR43744">
    <property type="entry name" value="ABC TRANSPORTER PERMEASE PROTEIN MG189-RELATED-RELATED"/>
    <property type="match status" value="1"/>
</dbReference>
<dbReference type="SUPFAM" id="SSF161098">
    <property type="entry name" value="MetI-like"/>
    <property type="match status" value="1"/>
</dbReference>
<evidence type="ECO:0000256" key="4">
    <source>
        <dbReference type="ARBA" id="ARBA00022692"/>
    </source>
</evidence>
<evidence type="ECO:0000256" key="8">
    <source>
        <dbReference type="SAM" id="MobiDB-lite"/>
    </source>
</evidence>
<feature type="transmembrane region" description="Helical" evidence="7">
    <location>
        <begin position="127"/>
        <end position="148"/>
    </location>
</feature>
<accession>A0A1G7CZV7</accession>
<dbReference type="PROSITE" id="PS50928">
    <property type="entry name" value="ABC_TM1"/>
    <property type="match status" value="1"/>
</dbReference>
<dbReference type="EMBL" id="FNAD01000022">
    <property type="protein sequence ID" value="SDE44801.1"/>
    <property type="molecule type" value="Genomic_DNA"/>
</dbReference>
<keyword evidence="2 7" id="KW-0813">Transport</keyword>
<feature type="transmembrane region" description="Helical" evidence="7">
    <location>
        <begin position="259"/>
        <end position="281"/>
    </location>
</feature>
<dbReference type="Pfam" id="PF00528">
    <property type="entry name" value="BPD_transp_1"/>
    <property type="match status" value="1"/>
</dbReference>
<comment type="similarity">
    <text evidence="7">Belongs to the binding-protein-dependent transport system permease family.</text>
</comment>
<keyword evidence="4 7" id="KW-0812">Transmembrane</keyword>
<feature type="transmembrane region" description="Helical" evidence="7">
    <location>
        <begin position="89"/>
        <end position="115"/>
    </location>
</feature>
<name>A0A1G7CZV7_9ACTN</name>
<dbReference type="Proteomes" id="UP000198949">
    <property type="component" value="Unassembled WGS sequence"/>
</dbReference>
<dbReference type="InterPro" id="IPR000515">
    <property type="entry name" value="MetI-like"/>
</dbReference>
<organism evidence="10 11">
    <name type="scientific">Glycomyces harbinensis</name>
    <dbReference type="NCBI Taxonomy" id="58114"/>
    <lineage>
        <taxon>Bacteria</taxon>
        <taxon>Bacillati</taxon>
        <taxon>Actinomycetota</taxon>
        <taxon>Actinomycetes</taxon>
        <taxon>Glycomycetales</taxon>
        <taxon>Glycomycetaceae</taxon>
        <taxon>Glycomyces</taxon>
    </lineage>
</organism>
<evidence type="ECO:0000259" key="9">
    <source>
        <dbReference type="PROSITE" id="PS50928"/>
    </source>
</evidence>
<feature type="domain" description="ABC transmembrane type-1" evidence="9">
    <location>
        <begin position="92"/>
        <end position="281"/>
    </location>
</feature>
<dbReference type="STRING" id="58114.SAMN05216270_12220"/>
<protein>
    <submittedName>
        <fullName evidence="10">Multiple sugar transport system permease protein</fullName>
    </submittedName>
</protein>
<reference evidence="11" key="1">
    <citation type="submission" date="2016-10" db="EMBL/GenBank/DDBJ databases">
        <authorList>
            <person name="Varghese N."/>
            <person name="Submissions S."/>
        </authorList>
    </citation>
    <scope>NUCLEOTIDE SEQUENCE [LARGE SCALE GENOMIC DNA]</scope>
    <source>
        <strain evidence="11">CGMCC 4.3516</strain>
    </source>
</reference>
<feature type="transmembrane region" description="Helical" evidence="7">
    <location>
        <begin position="202"/>
        <end position="224"/>
    </location>
</feature>
<evidence type="ECO:0000256" key="7">
    <source>
        <dbReference type="RuleBase" id="RU363032"/>
    </source>
</evidence>
<keyword evidence="10" id="KW-0762">Sugar transport</keyword>
<feature type="transmembrane region" description="Helical" evidence="7">
    <location>
        <begin position="30"/>
        <end position="51"/>
    </location>
</feature>
<dbReference type="RefSeq" id="WP_091040312.1">
    <property type="nucleotide sequence ID" value="NZ_FNAD01000022.1"/>
</dbReference>
<evidence type="ECO:0000256" key="3">
    <source>
        <dbReference type="ARBA" id="ARBA00022475"/>
    </source>
</evidence>
<dbReference type="Gene3D" id="1.10.3720.10">
    <property type="entry name" value="MetI-like"/>
    <property type="match status" value="1"/>
</dbReference>
<evidence type="ECO:0000313" key="11">
    <source>
        <dbReference type="Proteomes" id="UP000198949"/>
    </source>
</evidence>
<evidence type="ECO:0000256" key="6">
    <source>
        <dbReference type="ARBA" id="ARBA00023136"/>
    </source>
</evidence>
<dbReference type="PANTHER" id="PTHR43744:SF12">
    <property type="entry name" value="ABC TRANSPORTER PERMEASE PROTEIN MG189-RELATED"/>
    <property type="match status" value="1"/>
</dbReference>
<feature type="transmembrane region" description="Helical" evidence="7">
    <location>
        <begin position="160"/>
        <end position="181"/>
    </location>
</feature>
<evidence type="ECO:0000256" key="1">
    <source>
        <dbReference type="ARBA" id="ARBA00004651"/>
    </source>
</evidence>
<dbReference type="CDD" id="cd06261">
    <property type="entry name" value="TM_PBP2"/>
    <property type="match status" value="1"/>
</dbReference>